<evidence type="ECO:0000313" key="1">
    <source>
        <dbReference type="EMBL" id="CAG8489199.1"/>
    </source>
</evidence>
<accession>A0ACA9KRN7</accession>
<keyword evidence="2" id="KW-1185">Reference proteome</keyword>
<name>A0ACA9KRN7_9GLOM</name>
<evidence type="ECO:0000313" key="2">
    <source>
        <dbReference type="Proteomes" id="UP000789525"/>
    </source>
</evidence>
<comment type="caution">
    <text evidence="1">The sequence shown here is derived from an EMBL/GenBank/DDBJ whole genome shotgun (WGS) entry which is preliminary data.</text>
</comment>
<gene>
    <name evidence="1" type="ORF">ACOLOM_LOCUS2308</name>
</gene>
<dbReference type="EMBL" id="CAJVPT010002926">
    <property type="protein sequence ID" value="CAG8489199.1"/>
    <property type="molecule type" value="Genomic_DNA"/>
</dbReference>
<protein>
    <submittedName>
        <fullName evidence="1">6498_t:CDS:1</fullName>
    </submittedName>
</protein>
<dbReference type="Proteomes" id="UP000789525">
    <property type="component" value="Unassembled WGS sequence"/>
</dbReference>
<sequence length="443" mass="49926">MSRYNMQQTSMRSDELTCISSLPPRQTTGGIKYFLHITVVKISLVDRLFGEDNNTQHKNLSLPTFRPNVQTQWPPIGGNEEDDSPIFLQLSPIYYVVLHNDENNKSFERLLHKVRPQHSYYLPPPSVASTNSRQYTSTITYAVRTSATNLLSYFKNIGGGLYLNITSSNVNCNTASKFDHESTNEKILGYSKIKNLTTLILNHPRPFMKTYPIWANDSFANAINLHGNPNSFGSGRNVKIGEIKVHIELEEYANSRSHIDATIINYDVRSSSSMPGSKATISTETNLSFDTVQPKIRSKVSRNVPAILKRSKANKSLVSMKKTGDENSNPELNKKKFTDNFDNNGAVNKDNSKPICISNFPENSNITSRDNSHSCLKQFDDNTDEKNSMKAIYNKNSTENSSSKSCETLLCREELTSALNITVPKNPMLRDIMERALRLYKGQ</sequence>
<reference evidence="1" key="1">
    <citation type="submission" date="2021-06" db="EMBL/GenBank/DDBJ databases">
        <authorList>
            <person name="Kallberg Y."/>
            <person name="Tangrot J."/>
            <person name="Rosling A."/>
        </authorList>
    </citation>
    <scope>NUCLEOTIDE SEQUENCE</scope>
    <source>
        <strain evidence="1">CL356</strain>
    </source>
</reference>
<organism evidence="1 2">
    <name type="scientific">Acaulospora colombiana</name>
    <dbReference type="NCBI Taxonomy" id="27376"/>
    <lineage>
        <taxon>Eukaryota</taxon>
        <taxon>Fungi</taxon>
        <taxon>Fungi incertae sedis</taxon>
        <taxon>Mucoromycota</taxon>
        <taxon>Glomeromycotina</taxon>
        <taxon>Glomeromycetes</taxon>
        <taxon>Diversisporales</taxon>
        <taxon>Acaulosporaceae</taxon>
        <taxon>Acaulospora</taxon>
    </lineage>
</organism>
<proteinExistence type="predicted"/>